<dbReference type="CDD" id="cd04485">
    <property type="entry name" value="DnaE_OBF"/>
    <property type="match status" value="1"/>
</dbReference>
<keyword evidence="4 9" id="KW-0548">Nucleotidyltransferase</keyword>
<dbReference type="AlphaFoldDB" id="A0A9D1E272"/>
<dbReference type="PANTHER" id="PTHR32294:SF0">
    <property type="entry name" value="DNA POLYMERASE III SUBUNIT ALPHA"/>
    <property type="match status" value="1"/>
</dbReference>
<reference evidence="9" key="2">
    <citation type="journal article" date="2021" name="PeerJ">
        <title>Extensive microbial diversity within the chicken gut microbiome revealed by metagenomics and culture.</title>
        <authorList>
            <person name="Gilroy R."/>
            <person name="Ravi A."/>
            <person name="Getino M."/>
            <person name="Pursley I."/>
            <person name="Horton D.L."/>
            <person name="Alikhan N.F."/>
            <person name="Baker D."/>
            <person name="Gharbi K."/>
            <person name="Hall N."/>
            <person name="Watson M."/>
            <person name="Adriaenssens E.M."/>
            <person name="Foster-Nyarko E."/>
            <person name="Jarju S."/>
            <person name="Secka A."/>
            <person name="Antonio M."/>
            <person name="Oren A."/>
            <person name="Chaudhuri R.R."/>
            <person name="La Ragione R."/>
            <person name="Hildebrand F."/>
            <person name="Pallen M.J."/>
        </authorList>
    </citation>
    <scope>NUCLEOTIDE SEQUENCE</scope>
    <source>
        <strain evidence="9">ChiHjej13B12-12457</strain>
    </source>
</reference>
<dbReference type="PANTHER" id="PTHR32294">
    <property type="entry name" value="DNA POLYMERASE III SUBUNIT ALPHA"/>
    <property type="match status" value="1"/>
</dbReference>
<evidence type="ECO:0000256" key="2">
    <source>
        <dbReference type="ARBA" id="ARBA00019114"/>
    </source>
</evidence>
<proteinExistence type="predicted"/>
<dbReference type="Pfam" id="PF17657">
    <property type="entry name" value="DNA_pol3_finger"/>
    <property type="match status" value="1"/>
</dbReference>
<dbReference type="InterPro" id="IPR004805">
    <property type="entry name" value="DnaE2/DnaE/PolC"/>
</dbReference>
<dbReference type="GO" id="GO:0006260">
    <property type="term" value="P:DNA replication"/>
    <property type="evidence" value="ECO:0007669"/>
    <property type="project" value="UniProtKB-KW"/>
</dbReference>
<keyword evidence="3 9" id="KW-0808">Transferase</keyword>
<dbReference type="Pfam" id="PF02811">
    <property type="entry name" value="PHP"/>
    <property type="match status" value="1"/>
</dbReference>
<reference evidence="9" key="1">
    <citation type="submission" date="2020-10" db="EMBL/GenBank/DDBJ databases">
        <authorList>
            <person name="Gilroy R."/>
        </authorList>
    </citation>
    <scope>NUCLEOTIDE SEQUENCE</scope>
    <source>
        <strain evidence="9">ChiHjej13B12-12457</strain>
    </source>
</reference>
<dbReference type="InterPro" id="IPR003141">
    <property type="entry name" value="Pol/His_phosphatase_N"/>
</dbReference>
<evidence type="ECO:0000313" key="9">
    <source>
        <dbReference type="EMBL" id="HIR63297.1"/>
    </source>
</evidence>
<comment type="catalytic activity">
    <reaction evidence="7">
        <text>DNA(n) + a 2'-deoxyribonucleoside 5'-triphosphate = DNA(n+1) + diphosphate</text>
        <dbReference type="Rhea" id="RHEA:22508"/>
        <dbReference type="Rhea" id="RHEA-COMP:17339"/>
        <dbReference type="Rhea" id="RHEA-COMP:17340"/>
        <dbReference type="ChEBI" id="CHEBI:33019"/>
        <dbReference type="ChEBI" id="CHEBI:61560"/>
        <dbReference type="ChEBI" id="CHEBI:173112"/>
        <dbReference type="EC" id="2.7.7.7"/>
    </reaction>
</comment>
<dbReference type="CDD" id="cd12113">
    <property type="entry name" value="PHP_PolIIIA_DnaE3"/>
    <property type="match status" value="1"/>
</dbReference>
<evidence type="ECO:0000256" key="3">
    <source>
        <dbReference type="ARBA" id="ARBA00022679"/>
    </source>
</evidence>
<keyword evidence="5" id="KW-0235">DNA replication</keyword>
<keyword evidence="6" id="KW-0239">DNA-directed DNA polymerase</keyword>
<dbReference type="InterPro" id="IPR041931">
    <property type="entry name" value="DNA_pol3_alpha_thumb_dom"/>
</dbReference>
<dbReference type="InterPro" id="IPR011708">
    <property type="entry name" value="DNA_pol3_alpha_NTPase_dom"/>
</dbReference>
<dbReference type="EC" id="2.7.7.7" evidence="1"/>
<gene>
    <name evidence="9" type="primary">dnaE</name>
    <name evidence="9" type="ORF">IAC94_07235</name>
</gene>
<accession>A0A9D1E272</accession>
<dbReference type="GO" id="GO:0003887">
    <property type="term" value="F:DNA-directed DNA polymerase activity"/>
    <property type="evidence" value="ECO:0007669"/>
    <property type="project" value="UniProtKB-KW"/>
</dbReference>
<dbReference type="GO" id="GO:0008408">
    <property type="term" value="F:3'-5' exonuclease activity"/>
    <property type="evidence" value="ECO:0007669"/>
    <property type="project" value="InterPro"/>
</dbReference>
<evidence type="ECO:0000256" key="5">
    <source>
        <dbReference type="ARBA" id="ARBA00022705"/>
    </source>
</evidence>
<dbReference type="SMART" id="SM00481">
    <property type="entry name" value="POLIIIAc"/>
    <property type="match status" value="1"/>
</dbReference>
<dbReference type="NCBIfam" id="NF004226">
    <property type="entry name" value="PRK05673.1"/>
    <property type="match status" value="1"/>
</dbReference>
<evidence type="ECO:0000259" key="8">
    <source>
        <dbReference type="SMART" id="SM00481"/>
    </source>
</evidence>
<evidence type="ECO:0000313" key="10">
    <source>
        <dbReference type="Proteomes" id="UP000886744"/>
    </source>
</evidence>
<evidence type="ECO:0000256" key="4">
    <source>
        <dbReference type="ARBA" id="ARBA00022695"/>
    </source>
</evidence>
<dbReference type="InterPro" id="IPR029460">
    <property type="entry name" value="DNAPol_HHH"/>
</dbReference>
<dbReference type="EMBL" id="DVHI01000088">
    <property type="protein sequence ID" value="HIR63297.1"/>
    <property type="molecule type" value="Genomic_DNA"/>
</dbReference>
<dbReference type="Pfam" id="PF14579">
    <property type="entry name" value="HHH_6"/>
    <property type="match status" value="1"/>
</dbReference>
<comment type="caution">
    <text evidence="9">The sequence shown here is derived from an EMBL/GenBank/DDBJ whole genome shotgun (WGS) entry which is preliminary data.</text>
</comment>
<evidence type="ECO:0000256" key="7">
    <source>
        <dbReference type="ARBA" id="ARBA00049244"/>
    </source>
</evidence>
<dbReference type="NCBIfam" id="TIGR00594">
    <property type="entry name" value="polc"/>
    <property type="match status" value="1"/>
</dbReference>
<dbReference type="Proteomes" id="UP000886744">
    <property type="component" value="Unassembled WGS sequence"/>
</dbReference>
<dbReference type="Gene3D" id="1.10.150.870">
    <property type="match status" value="1"/>
</dbReference>
<evidence type="ECO:0000256" key="6">
    <source>
        <dbReference type="ARBA" id="ARBA00022932"/>
    </source>
</evidence>
<dbReference type="Gene3D" id="3.20.20.140">
    <property type="entry name" value="Metal-dependent hydrolases"/>
    <property type="match status" value="1"/>
</dbReference>
<dbReference type="InterPro" id="IPR040982">
    <property type="entry name" value="DNA_pol3_finger"/>
</dbReference>
<feature type="domain" description="Polymerase/histidinol phosphatase N-terminal" evidence="8">
    <location>
        <begin position="4"/>
        <end position="73"/>
    </location>
</feature>
<dbReference type="Pfam" id="PF07733">
    <property type="entry name" value="DNA_pol3_alpha"/>
    <property type="match status" value="1"/>
</dbReference>
<dbReference type="Gene3D" id="1.10.10.1600">
    <property type="entry name" value="Bacterial DNA polymerase III alpha subunit, thumb domain"/>
    <property type="match status" value="1"/>
</dbReference>
<dbReference type="InterPro" id="IPR016195">
    <property type="entry name" value="Pol/histidinol_Pase-like"/>
</dbReference>
<dbReference type="InterPro" id="IPR004013">
    <property type="entry name" value="PHP_dom"/>
</dbReference>
<dbReference type="SUPFAM" id="SSF89550">
    <property type="entry name" value="PHP domain-like"/>
    <property type="match status" value="1"/>
</dbReference>
<organism evidence="9 10">
    <name type="scientific">Candidatus Coprenecus avistercoris</name>
    <dbReference type="NCBI Taxonomy" id="2840730"/>
    <lineage>
        <taxon>Bacteria</taxon>
        <taxon>Pseudomonadati</taxon>
        <taxon>Bacteroidota</taxon>
        <taxon>Bacteroidia</taxon>
        <taxon>Bacteroidales</taxon>
        <taxon>Rikenellaceae</taxon>
        <taxon>Rikenellaceae incertae sedis</taxon>
        <taxon>Candidatus Coprenecus</taxon>
    </lineage>
</organism>
<sequence>MSFAHLHVHTQYSILDGQSKIGDLIDTAVADGQPALAITDHGNMFGVKEFLDTVAKKGVPLKPIVGSEFYVAGASRFDRKGREDQSSYHLIMLAKNMDGYHNLIKLSSKAYIEGFYYKPRIDHELIEQYHEGVVCCSACLGGEVPQAIMEGKPEEAERIAAWYKSIFGADYYLEVQRHETDVPGAEKSTFEHQQQVNAVIFQIAEKLGIKVVATNDVHFVRKEDGPAHDRLICISTNSDFDDPKRLRYTQQEYLKSTEEMSAIFADHPEVISNTLEIVDKCEVLNLNHDPILPVFPLPEGFTDSNDYLHHLTYEGAHRRYGEDIPEATRERIDFELATIKKMGFPDYFLIVQDFIKAARDMGVWVGPGRGSAAGSVVAYCLTITNIDPIKYDLLFERFLNPDRISMPDIDIDFDDEGRYRVFKYVEDKYGKDHVSHVITFGTMATKSVIRDVGRIQKLALDQTDRLAKLVPRKITVQKEKEVDDPDHPGQKKKVMEPKDVDPTIKLCLEKVPEFKEAFNSGDQLVHDTLMYAERLEGTVRNTGVHACATIIGRDDLTNFIPLSTAKDKETGKDILVSQFEGSLIESAGMLKMDFLGLKTLTILKDTVENIRQSRGVDLDVNTIPIDDAETYALFSRGDTIGVFQFESEGMQKWLIELQPSRFEDLIAMNALYRPGPMDYIPDFVARKHGRSKIEYDLPDMEEYLHDTYGVTVYQEQVMLLSQKLAGFTKGKADKLRKAMGKKQIKVMAELKDEFFAGGLEHGHPEAILNKIWNDWEAFASYAFNKSHATCYAWVGYQTGYLKAHYRAEYMAAVLSNNLNNIDEITKFMDDCRRGGMKILGPDVNESYTKFTVNKDGNIRFGMAGIKGIGIGAVNSIIEERRNNGPFSDIFNFMERVPSTSVNKKGVEALAYSGAFDSFPEINRGSFAVEAGKGETCLDLLIRYGSLFQKSVESMKGSLFGSAPIDTARPPLPVLPELDQIEILKKEKELVGMYISAHPLDRFRFEIEHFTTLDLPSWNDYVDRVSASRNREDFDKDQWIAGLVSSVEVKPKANGNGVFCRLTIEDFKGSTTFALFDKDYEAVSGYLRPHEFLLMRVYVAPRFRNIGDKDNKVLEINGGRTKVRAVSLLANVRESMVRELIIDLPVEKIDEALRKGLKKALSRNKGRSRVTLNVYDAQDKVNAEFVSRKYSVTATDELLEWLGASGLHYRINK</sequence>
<name>A0A9D1E272_9BACT</name>
<evidence type="ECO:0000256" key="1">
    <source>
        <dbReference type="ARBA" id="ARBA00012417"/>
    </source>
</evidence>
<protein>
    <recommendedName>
        <fullName evidence="2">DNA polymerase III subunit alpha</fullName>
        <ecNumber evidence="1">2.7.7.7</ecNumber>
    </recommendedName>
</protein>